<evidence type="ECO:0000256" key="2">
    <source>
        <dbReference type="ARBA" id="ARBA00022512"/>
    </source>
</evidence>
<keyword evidence="3" id="KW-0964">Secreted</keyword>
<dbReference type="GO" id="GO:0007155">
    <property type="term" value="P:cell adhesion"/>
    <property type="evidence" value="ECO:0007669"/>
    <property type="project" value="UniProtKB-KW"/>
</dbReference>
<evidence type="ECO:0000259" key="7">
    <source>
        <dbReference type="Pfam" id="PF03777"/>
    </source>
</evidence>
<sequence length="107" mass="10243">MSRVAGVERQGTGSGARSVGQRMAVLGTAVGAALVPAGAAQASVVGVGNAVFGNSCENHDAGTQALGGTVSDSGTASGNQLGLPLSLPRNHCGSSGIVCTAVFMSSV</sequence>
<evidence type="ECO:0000313" key="9">
    <source>
        <dbReference type="Proteomes" id="UP000263377"/>
    </source>
</evidence>
<proteinExistence type="predicted"/>
<evidence type="ECO:0000313" key="8">
    <source>
        <dbReference type="EMBL" id="RGD57033.1"/>
    </source>
</evidence>
<keyword evidence="4" id="KW-0732">Signal</keyword>
<dbReference type="Proteomes" id="UP000263377">
    <property type="component" value="Unassembled WGS sequence"/>
</dbReference>
<dbReference type="EMBL" id="QVIG01000001">
    <property type="protein sequence ID" value="RGD57033.1"/>
    <property type="molecule type" value="Genomic_DNA"/>
</dbReference>
<keyword evidence="2" id="KW-0134">Cell wall</keyword>
<keyword evidence="5" id="KW-0130">Cell adhesion</keyword>
<organism evidence="8 9">
    <name type="scientific">Kitasatospora xanthocidica</name>
    <dbReference type="NCBI Taxonomy" id="83382"/>
    <lineage>
        <taxon>Bacteria</taxon>
        <taxon>Bacillati</taxon>
        <taxon>Actinomycetota</taxon>
        <taxon>Actinomycetes</taxon>
        <taxon>Kitasatosporales</taxon>
        <taxon>Streptomycetaceae</taxon>
        <taxon>Kitasatospora</taxon>
    </lineage>
</organism>
<dbReference type="AlphaFoldDB" id="A0A372ZMF2"/>
<comment type="subcellular location">
    <subcellularLocation>
        <location evidence="1">Secreted</location>
        <location evidence="1">Cell wall</location>
    </subcellularLocation>
</comment>
<keyword evidence="9" id="KW-1185">Reference proteome</keyword>
<evidence type="ECO:0000256" key="6">
    <source>
        <dbReference type="ARBA" id="ARBA00023087"/>
    </source>
</evidence>
<evidence type="ECO:0000256" key="5">
    <source>
        <dbReference type="ARBA" id="ARBA00022889"/>
    </source>
</evidence>
<keyword evidence="6" id="KW-0034">Amyloid</keyword>
<protein>
    <submittedName>
        <fullName evidence="8">DUF320 domain-containing protein</fullName>
    </submittedName>
</protein>
<reference evidence="8 9" key="1">
    <citation type="submission" date="2018-08" db="EMBL/GenBank/DDBJ databases">
        <title>Diversity &amp; Physiological Properties of Lignin-Decomposing Actinobacteria from Soil.</title>
        <authorList>
            <person name="Roh S.G."/>
            <person name="Kim S.B."/>
        </authorList>
    </citation>
    <scope>NUCLEOTIDE SEQUENCE [LARGE SCALE GENOMIC DNA]</scope>
    <source>
        <strain evidence="8 9">MMS17-GH009</strain>
    </source>
</reference>
<dbReference type="RefSeq" id="WP_117485752.1">
    <property type="nucleotide sequence ID" value="NZ_QVIG01000001.1"/>
</dbReference>
<feature type="domain" description="Chaplin" evidence="7">
    <location>
        <begin position="61"/>
        <end position="99"/>
    </location>
</feature>
<gene>
    <name evidence="8" type="ORF">DR950_03800</name>
</gene>
<accession>A0A372ZMF2</accession>
<evidence type="ECO:0000256" key="3">
    <source>
        <dbReference type="ARBA" id="ARBA00022525"/>
    </source>
</evidence>
<evidence type="ECO:0000256" key="4">
    <source>
        <dbReference type="ARBA" id="ARBA00022729"/>
    </source>
</evidence>
<name>A0A372ZMF2_9ACTN</name>
<dbReference type="Pfam" id="PF03777">
    <property type="entry name" value="ChpA-C"/>
    <property type="match status" value="1"/>
</dbReference>
<dbReference type="InterPro" id="IPR005528">
    <property type="entry name" value="ChpA-H"/>
</dbReference>
<evidence type="ECO:0000256" key="1">
    <source>
        <dbReference type="ARBA" id="ARBA00004191"/>
    </source>
</evidence>
<comment type="caution">
    <text evidence="8">The sequence shown here is derived from an EMBL/GenBank/DDBJ whole genome shotgun (WGS) entry which is preliminary data.</text>
</comment>